<dbReference type="HOGENOM" id="CLU_787815_0_0_1"/>
<evidence type="ECO:0000313" key="3">
    <source>
        <dbReference type="Proteomes" id="UP000054018"/>
    </source>
</evidence>
<dbReference type="STRING" id="765257.A0A0C9Y1W0"/>
<name>A0A0C9Y1W0_9AGAM</name>
<reference evidence="2 3" key="1">
    <citation type="submission" date="2014-04" db="EMBL/GenBank/DDBJ databases">
        <authorList>
            <consortium name="DOE Joint Genome Institute"/>
            <person name="Kuo A."/>
            <person name="Kohler A."/>
            <person name="Costa M.D."/>
            <person name="Nagy L.G."/>
            <person name="Floudas D."/>
            <person name="Copeland A."/>
            <person name="Barry K.W."/>
            <person name="Cichocki N."/>
            <person name="Veneault-Fourrey C."/>
            <person name="LaButti K."/>
            <person name="Lindquist E.A."/>
            <person name="Lipzen A."/>
            <person name="Lundell T."/>
            <person name="Morin E."/>
            <person name="Murat C."/>
            <person name="Sun H."/>
            <person name="Tunlid A."/>
            <person name="Henrissat B."/>
            <person name="Grigoriev I.V."/>
            <person name="Hibbett D.S."/>
            <person name="Martin F."/>
            <person name="Nordberg H.P."/>
            <person name="Cantor M.N."/>
            <person name="Hua S.X."/>
        </authorList>
    </citation>
    <scope>NUCLEOTIDE SEQUENCE [LARGE SCALE GENOMIC DNA]</scope>
    <source>
        <strain evidence="2 3">441</strain>
    </source>
</reference>
<reference evidence="3" key="2">
    <citation type="submission" date="2015-01" db="EMBL/GenBank/DDBJ databases">
        <title>Evolutionary Origins and Diversification of the Mycorrhizal Mutualists.</title>
        <authorList>
            <consortium name="DOE Joint Genome Institute"/>
            <consortium name="Mycorrhizal Genomics Consortium"/>
            <person name="Kohler A."/>
            <person name="Kuo A."/>
            <person name="Nagy L.G."/>
            <person name="Floudas D."/>
            <person name="Copeland A."/>
            <person name="Barry K.W."/>
            <person name="Cichocki N."/>
            <person name="Veneault-Fourrey C."/>
            <person name="LaButti K."/>
            <person name="Lindquist E.A."/>
            <person name="Lipzen A."/>
            <person name="Lundell T."/>
            <person name="Morin E."/>
            <person name="Murat C."/>
            <person name="Riley R."/>
            <person name="Ohm R."/>
            <person name="Sun H."/>
            <person name="Tunlid A."/>
            <person name="Henrissat B."/>
            <person name="Grigoriev I.V."/>
            <person name="Hibbett D.S."/>
            <person name="Martin F."/>
        </authorList>
    </citation>
    <scope>NUCLEOTIDE SEQUENCE [LARGE SCALE GENOMIC DNA]</scope>
    <source>
        <strain evidence="3">441</strain>
    </source>
</reference>
<dbReference type="EMBL" id="KN833798">
    <property type="protein sequence ID" value="KIK18725.1"/>
    <property type="molecule type" value="Genomic_DNA"/>
</dbReference>
<keyword evidence="3" id="KW-1185">Reference proteome</keyword>
<organism evidence="2 3">
    <name type="scientific">Pisolithus microcarpus 441</name>
    <dbReference type="NCBI Taxonomy" id="765257"/>
    <lineage>
        <taxon>Eukaryota</taxon>
        <taxon>Fungi</taxon>
        <taxon>Dikarya</taxon>
        <taxon>Basidiomycota</taxon>
        <taxon>Agaricomycotina</taxon>
        <taxon>Agaricomycetes</taxon>
        <taxon>Agaricomycetidae</taxon>
        <taxon>Boletales</taxon>
        <taxon>Sclerodermatineae</taxon>
        <taxon>Pisolithaceae</taxon>
        <taxon>Pisolithus</taxon>
    </lineage>
</organism>
<feature type="region of interest" description="Disordered" evidence="1">
    <location>
        <begin position="283"/>
        <end position="315"/>
    </location>
</feature>
<dbReference type="AlphaFoldDB" id="A0A0C9Y1W0"/>
<proteinExistence type="predicted"/>
<gene>
    <name evidence="2" type="ORF">PISMIDRAFT_14162</name>
</gene>
<sequence>MPWVNEALEEAQNPLLQMCTKLQALESQNALLEAQKGKGHRGKKVGNLSNKELSVTLKEEAIHTHGHKYSATHCLWINTEIFPLCKNPEINLVAAECWVSPLAIEDGMKTELFKYIPMEDQTLMAHKDFGEAFSHGIQSLRSEMVSDIKSMASAVFRLPADFFPCSCNRFEELRCWQLLLSPTGKYMVVQMPQDQNSVFKFFNNSLFPASSKDNVTVQVEADDWELAYQNAFKAGVELPAVITTQSASAPFPPHEPAPSPSHPVTPLAVAPSISAALEDLTLDNELVPPPPGPSEAAGEHELGEATGAKGKVRGKVKCKGKATITVDEVGLDVESSSAISNARRTRHGRGQA</sequence>
<dbReference type="OrthoDB" id="2693481at2759"/>
<dbReference type="Proteomes" id="UP000054018">
    <property type="component" value="Unassembled WGS sequence"/>
</dbReference>
<evidence type="ECO:0000256" key="1">
    <source>
        <dbReference type="SAM" id="MobiDB-lite"/>
    </source>
</evidence>
<accession>A0A0C9Y1W0</accession>
<evidence type="ECO:0000313" key="2">
    <source>
        <dbReference type="EMBL" id="KIK18725.1"/>
    </source>
</evidence>
<feature type="region of interest" description="Disordered" evidence="1">
    <location>
        <begin position="247"/>
        <end position="267"/>
    </location>
</feature>
<protein>
    <submittedName>
        <fullName evidence="2">Uncharacterized protein</fullName>
    </submittedName>
</protein>
<feature type="compositionally biased region" description="Pro residues" evidence="1">
    <location>
        <begin position="250"/>
        <end position="263"/>
    </location>
</feature>